<sequence length="203" mass="24397">MEKFPKELEIQGKCCSIGWDFRTILSCNEMIEQCRNEITEGELLKILETFYKNCRHYTEEHVEKMFWFFSCGREKEKKIFPRKIAGINDKQPFDFEKDAELIYAGFQQQYGIDLQTTEMHWWRFMILLENLGEGTRLSKVIEYRTRDTSSKHLSKEERSFYKAMQQYYGLDRKYSKQEDEILKKIEEALMKGEDITELLRGGE</sequence>
<organism evidence="1">
    <name type="scientific">Siphoviridae sp. ctsfh5</name>
    <dbReference type="NCBI Taxonomy" id="2825697"/>
    <lineage>
        <taxon>Viruses</taxon>
        <taxon>Duplodnaviria</taxon>
        <taxon>Heunggongvirae</taxon>
        <taxon>Uroviricota</taxon>
        <taxon>Caudoviricetes</taxon>
    </lineage>
</organism>
<protein>
    <recommendedName>
        <fullName evidence="2">Bacteriophage Gp15 protein</fullName>
    </recommendedName>
</protein>
<evidence type="ECO:0000313" key="1">
    <source>
        <dbReference type="EMBL" id="DAE03602.1"/>
    </source>
</evidence>
<name>A0A8S5P9E2_9CAUD</name>
<proteinExistence type="predicted"/>
<dbReference type="Pfam" id="PF06854">
    <property type="entry name" value="Phage_Gp15"/>
    <property type="match status" value="1"/>
</dbReference>
<dbReference type="InterPro" id="IPR009660">
    <property type="entry name" value="Phage_A500_Gp15"/>
</dbReference>
<dbReference type="EMBL" id="BK015369">
    <property type="protein sequence ID" value="DAE03602.1"/>
    <property type="molecule type" value="Genomic_DNA"/>
</dbReference>
<evidence type="ECO:0008006" key="2">
    <source>
        <dbReference type="Google" id="ProtNLM"/>
    </source>
</evidence>
<accession>A0A8S5P9E2</accession>
<reference evidence="1" key="1">
    <citation type="journal article" date="2021" name="Proc. Natl. Acad. Sci. U.S.A.">
        <title>A Catalog of Tens of Thousands of Viruses from Human Metagenomes Reveals Hidden Associations with Chronic Diseases.</title>
        <authorList>
            <person name="Tisza M.J."/>
            <person name="Buck C.B."/>
        </authorList>
    </citation>
    <scope>NUCLEOTIDE SEQUENCE</scope>
    <source>
        <strain evidence="1">Ctsfh5</strain>
    </source>
</reference>